<evidence type="ECO:0008006" key="5">
    <source>
        <dbReference type="Google" id="ProtNLM"/>
    </source>
</evidence>
<keyword evidence="4" id="KW-1185">Reference proteome</keyword>
<keyword evidence="2" id="KW-1133">Transmembrane helix</keyword>
<feature type="compositionally biased region" description="Pro residues" evidence="1">
    <location>
        <begin position="214"/>
        <end position="225"/>
    </location>
</feature>
<keyword evidence="2" id="KW-0472">Membrane</keyword>
<feature type="transmembrane region" description="Helical" evidence="2">
    <location>
        <begin position="12"/>
        <end position="32"/>
    </location>
</feature>
<comment type="caution">
    <text evidence="3">The sequence shown here is derived from an EMBL/GenBank/DDBJ whole genome shotgun (WGS) entry which is preliminary data.</text>
</comment>
<protein>
    <recommendedName>
        <fullName evidence="5">Polysaccharide chain length determinant N-terminal domain-containing protein</fullName>
    </recommendedName>
</protein>
<organism evidence="3 4">
    <name type="scientific">Nocardioides glacieisoli</name>
    <dbReference type="NCBI Taxonomy" id="1168730"/>
    <lineage>
        <taxon>Bacteria</taxon>
        <taxon>Bacillati</taxon>
        <taxon>Actinomycetota</taxon>
        <taxon>Actinomycetes</taxon>
        <taxon>Propionibacteriales</taxon>
        <taxon>Nocardioidaceae</taxon>
        <taxon>Nocardioides</taxon>
    </lineage>
</organism>
<dbReference type="RefSeq" id="WP_129475345.1">
    <property type="nucleotide sequence ID" value="NZ_SDWS01000004.1"/>
</dbReference>
<dbReference type="OrthoDB" id="5179260at2"/>
<evidence type="ECO:0000256" key="2">
    <source>
        <dbReference type="SAM" id="Phobius"/>
    </source>
</evidence>
<sequence>MELGSSLRLLLRQWIVVVLGGLLTAGAAAYLYTSTPPTYRATAQLLLLLPSTAGDPEQRNSAFLYLPNELNILARVVASVPSSRDFAVDLADRGLTSSYEVGVEPTSPVINVGAEGDDPVNVLATRDGLVEAVGDELARVQREERVPTDQTARIRVFAAETTPVELGGSGLRGVIAVLAAGGLLTLLTAFATDWLAEVRRRRRVTSTSRTSPPLTSPPPTSPPTTAPVAARASSGPVDQRPVLAATSPAPRNGSAPGKRPPAKGAPRKRTPSKKGSPRASKQAPAEREPGDRAPSVGDGAFASARGADRP</sequence>
<evidence type="ECO:0000313" key="4">
    <source>
        <dbReference type="Proteomes" id="UP000291838"/>
    </source>
</evidence>
<evidence type="ECO:0000256" key="1">
    <source>
        <dbReference type="SAM" id="MobiDB-lite"/>
    </source>
</evidence>
<keyword evidence="2" id="KW-0812">Transmembrane</keyword>
<feature type="compositionally biased region" description="Basic residues" evidence="1">
    <location>
        <begin position="265"/>
        <end position="276"/>
    </location>
</feature>
<dbReference type="Proteomes" id="UP000291838">
    <property type="component" value="Unassembled WGS sequence"/>
</dbReference>
<accession>A0A4Q2RS50</accession>
<evidence type="ECO:0000313" key="3">
    <source>
        <dbReference type="EMBL" id="RYB90724.1"/>
    </source>
</evidence>
<feature type="region of interest" description="Disordered" evidence="1">
    <location>
        <begin position="201"/>
        <end position="310"/>
    </location>
</feature>
<gene>
    <name evidence="3" type="ORF">EUA06_10570</name>
</gene>
<name>A0A4Q2RS50_9ACTN</name>
<dbReference type="EMBL" id="SDWS01000004">
    <property type="protein sequence ID" value="RYB90724.1"/>
    <property type="molecule type" value="Genomic_DNA"/>
</dbReference>
<feature type="transmembrane region" description="Helical" evidence="2">
    <location>
        <begin position="173"/>
        <end position="196"/>
    </location>
</feature>
<reference evidence="3 4" key="1">
    <citation type="submission" date="2019-01" db="EMBL/GenBank/DDBJ databases">
        <title>Novel species of Nocardioides.</title>
        <authorList>
            <person name="Liu Q."/>
            <person name="Xin Y.-H."/>
        </authorList>
    </citation>
    <scope>NUCLEOTIDE SEQUENCE [LARGE SCALE GENOMIC DNA]</scope>
    <source>
        <strain evidence="3 4">HLT3-15</strain>
    </source>
</reference>
<proteinExistence type="predicted"/>
<dbReference type="AlphaFoldDB" id="A0A4Q2RS50"/>